<feature type="domain" description="Fido" evidence="1">
    <location>
        <begin position="232"/>
        <end position="385"/>
    </location>
</feature>
<evidence type="ECO:0000313" key="2">
    <source>
        <dbReference type="EMBL" id="QTR49389.1"/>
    </source>
</evidence>
<accession>A0ABX7X0A3</accession>
<dbReference type="InterPro" id="IPR036597">
    <property type="entry name" value="Fido-like_dom_sf"/>
</dbReference>
<keyword evidence="3" id="KW-1185">Reference proteome</keyword>
<evidence type="ECO:0000313" key="3">
    <source>
        <dbReference type="Proteomes" id="UP000672027"/>
    </source>
</evidence>
<name>A0ABX7X0A3_9GAMM</name>
<dbReference type="PANTHER" id="PTHR13504:SF38">
    <property type="entry name" value="FIDO DOMAIN-CONTAINING PROTEIN"/>
    <property type="match status" value="1"/>
</dbReference>
<dbReference type="Gene3D" id="1.10.3290.10">
    <property type="entry name" value="Fido-like domain"/>
    <property type="match status" value="1"/>
</dbReference>
<dbReference type="Pfam" id="PF02661">
    <property type="entry name" value="Fic"/>
    <property type="match status" value="1"/>
</dbReference>
<dbReference type="PROSITE" id="PS51459">
    <property type="entry name" value="FIDO"/>
    <property type="match status" value="1"/>
</dbReference>
<dbReference type="SUPFAM" id="SSF140931">
    <property type="entry name" value="Fic-like"/>
    <property type="match status" value="1"/>
</dbReference>
<proteinExistence type="predicted"/>
<gene>
    <name evidence="2" type="ORF">J8380_14225</name>
</gene>
<dbReference type="InterPro" id="IPR003812">
    <property type="entry name" value="Fido"/>
</dbReference>
<dbReference type="PANTHER" id="PTHR13504">
    <property type="entry name" value="FIDO DOMAIN-CONTAINING PROTEIN DDB_G0283145"/>
    <property type="match status" value="1"/>
</dbReference>
<dbReference type="InterPro" id="IPR040198">
    <property type="entry name" value="Fido_containing"/>
</dbReference>
<dbReference type="EMBL" id="CP072800">
    <property type="protein sequence ID" value="QTR49389.1"/>
    <property type="molecule type" value="Genomic_DNA"/>
</dbReference>
<dbReference type="Proteomes" id="UP000672027">
    <property type="component" value="Chromosome"/>
</dbReference>
<dbReference type="RefSeq" id="WP_210226238.1">
    <property type="nucleotide sequence ID" value="NZ_CP072800.1"/>
</dbReference>
<protein>
    <submittedName>
        <fullName evidence="2">Fic family protein</fullName>
    </submittedName>
</protein>
<organism evidence="2 3">
    <name type="scientific">Candidatus Thiothrix anitrata</name>
    <dbReference type="NCBI Taxonomy" id="2823902"/>
    <lineage>
        <taxon>Bacteria</taxon>
        <taxon>Pseudomonadati</taxon>
        <taxon>Pseudomonadota</taxon>
        <taxon>Gammaproteobacteria</taxon>
        <taxon>Thiotrichales</taxon>
        <taxon>Thiotrichaceae</taxon>
        <taxon>Thiothrix</taxon>
    </lineage>
</organism>
<sequence>MSFLGYARLVEQLKLSVKPVFPAAQLSGTVSQCTRINGKLLFPHGVALQDTPLGHLEFAIKHEGINLEVIDAAFEHIQPEALVTRLTQTPNGESIRRLCFLWEWLRGSTLNTSASPTGKYIDLFPSDVYFTAQHGERHKTYRITNNALGNAQFCPTVRRDALSGSVPLEKLLEQARQLFYQDHSAAVYQRAIHYLYLSETRSSFAIEKETPSAQKEERFVQLLQRVRDYPQLTEDDLVLLQNAVVRDVYSQEASYRWRQNWLENSLGRVTYFPPPPAELSDLMQGWEAFTNDTQRGIDLLVQAACAAFGFVYLHPFMDGNGRLHRFMFHQVLARHPQLPAEMIVPVSAVIMQNIPAYHEVLTGFSQPITQLWDYRRAEMEPYILKTAPSRSYRFFNADREVAFLHQILQQAIEVEMPREIAWLDAYDEATALLEQRFDLPKKDIATLVRMAWSNNGELSKHRRKQYAHLPDKVLDEIESVVKQTFGIGV</sequence>
<evidence type="ECO:0000259" key="1">
    <source>
        <dbReference type="PROSITE" id="PS51459"/>
    </source>
</evidence>
<reference evidence="2 3" key="1">
    <citation type="submission" date="2021-04" db="EMBL/GenBank/DDBJ databases">
        <title>Genomics, taxonomy and metabolism of representatives of sulfur bacteria of the genus Thiothrix: Thiothrix fructosivorans QT, Thiothrix unzii A1T and three new species, Thiothrix subterranea sp. nov., Thiothrix litoralis sp. nov. and 'Candidatus Thiothrix anitrata' sp. nov.</title>
        <authorList>
            <person name="Ravin N.V."/>
            <person name="Smolyakov D."/>
            <person name="Rudenko T.S."/>
            <person name="Mardanov A.V."/>
            <person name="Beletsky A.V."/>
            <person name="Markov N.D."/>
            <person name="Fomenkov A.I."/>
            <person name="Roberts R.J."/>
            <person name="Karnachuk O.V."/>
            <person name="Novikov A."/>
            <person name="Grabovich M.Y."/>
        </authorList>
    </citation>
    <scope>NUCLEOTIDE SEQUENCE [LARGE SCALE GENOMIC DNA]</scope>
    <source>
        <strain evidence="2 3">A52</strain>
    </source>
</reference>